<gene>
    <name evidence="3" type="ORF">EHE19_018000</name>
</gene>
<dbReference type="KEGG" id="rher:EHE19_018000"/>
<dbReference type="OrthoDB" id="107900at2"/>
<organism evidence="3 4">
    <name type="scientific">Ruminiclostridium herbifermentans</name>
    <dbReference type="NCBI Taxonomy" id="2488810"/>
    <lineage>
        <taxon>Bacteria</taxon>
        <taxon>Bacillati</taxon>
        <taxon>Bacillota</taxon>
        <taxon>Clostridia</taxon>
        <taxon>Eubacteriales</taxon>
        <taxon>Oscillospiraceae</taxon>
        <taxon>Ruminiclostridium</taxon>
    </lineage>
</organism>
<dbReference type="InterPro" id="IPR002104">
    <property type="entry name" value="Integrase_catalytic"/>
</dbReference>
<dbReference type="SUPFAM" id="SSF56349">
    <property type="entry name" value="DNA breaking-rejoining enzymes"/>
    <property type="match status" value="1"/>
</dbReference>
<dbReference type="Proteomes" id="UP000306409">
    <property type="component" value="Chromosome"/>
</dbReference>
<dbReference type="InterPro" id="IPR050090">
    <property type="entry name" value="Tyrosine_recombinase_XerCD"/>
</dbReference>
<proteinExistence type="predicted"/>
<evidence type="ECO:0000256" key="2">
    <source>
        <dbReference type="ARBA" id="ARBA00023172"/>
    </source>
</evidence>
<dbReference type="PANTHER" id="PTHR30349">
    <property type="entry name" value="PHAGE INTEGRASE-RELATED"/>
    <property type="match status" value="1"/>
</dbReference>
<dbReference type="GO" id="GO:0015074">
    <property type="term" value="P:DNA integration"/>
    <property type="evidence" value="ECO:0007669"/>
    <property type="project" value="InterPro"/>
</dbReference>
<dbReference type="PANTHER" id="PTHR30349:SF89">
    <property type="entry name" value="INTEGRASE_RECOMBINASE"/>
    <property type="match status" value="1"/>
</dbReference>
<dbReference type="AlphaFoldDB" id="A0A4V6ENV2"/>
<dbReference type="InterPro" id="IPR010998">
    <property type="entry name" value="Integrase_recombinase_N"/>
</dbReference>
<protein>
    <submittedName>
        <fullName evidence="3">Tyrosine-type recombinase/integrase</fullName>
    </submittedName>
</protein>
<dbReference type="Gene3D" id="1.10.150.130">
    <property type="match status" value="1"/>
</dbReference>
<sequence length="312" mass="36436">MRINMQQQQENKNLEEAYQEFIKYCNVKNLANDTIIFYENCFKSFSKFYPQQAFVRDISISHIHDYILWQKDKNISAIAVNSNLRGVRAFLYFCMKLGYLSKFSIELVKAEKKVKQIYTDSELKLLLKKPNVKQCSFAEYRDWVVINYALATGNRVATIINLKIEDIDFKNGYITLQKTKNKRQQIVPLSSTLSNILLDYLTYRKGQASDYLFCNSFGNQLVDRSLQGSIAKYNKSRGVMKTSMHLFRHTYAKKFLQAGGNVFQLQRLLGHSSLEIVKEYVSLFSEDLKQNYDQFNPLEQMAKSNIQIKLKS</sequence>
<accession>A0A4V6ENV2</accession>
<dbReference type="PROSITE" id="PS51898">
    <property type="entry name" value="TYR_RECOMBINASE"/>
    <property type="match status" value="1"/>
</dbReference>
<dbReference type="InterPro" id="IPR011010">
    <property type="entry name" value="DNA_brk_join_enz"/>
</dbReference>
<keyword evidence="4" id="KW-1185">Reference proteome</keyword>
<keyword evidence="2" id="KW-0233">DNA recombination</keyword>
<evidence type="ECO:0000313" key="3">
    <source>
        <dbReference type="EMBL" id="QNU66708.1"/>
    </source>
</evidence>
<dbReference type="GO" id="GO:0003677">
    <property type="term" value="F:DNA binding"/>
    <property type="evidence" value="ECO:0007669"/>
    <property type="project" value="UniProtKB-KW"/>
</dbReference>
<dbReference type="RefSeq" id="WP_137697473.1">
    <property type="nucleotide sequence ID" value="NZ_CP061336.1"/>
</dbReference>
<evidence type="ECO:0000313" key="4">
    <source>
        <dbReference type="Proteomes" id="UP000306409"/>
    </source>
</evidence>
<evidence type="ECO:0000256" key="1">
    <source>
        <dbReference type="ARBA" id="ARBA00023125"/>
    </source>
</evidence>
<dbReference type="InterPro" id="IPR013762">
    <property type="entry name" value="Integrase-like_cat_sf"/>
</dbReference>
<keyword evidence="1" id="KW-0238">DNA-binding</keyword>
<dbReference type="CDD" id="cd00397">
    <property type="entry name" value="DNA_BRE_C"/>
    <property type="match status" value="1"/>
</dbReference>
<dbReference type="EMBL" id="CP061336">
    <property type="protein sequence ID" value="QNU66708.1"/>
    <property type="molecule type" value="Genomic_DNA"/>
</dbReference>
<name>A0A4V6ENV2_9FIRM</name>
<reference evidence="3 4" key="1">
    <citation type="submission" date="2020-09" db="EMBL/GenBank/DDBJ databases">
        <title>Characterization and genome sequencing of Ruminiclostridium sp. nov. MA18.</title>
        <authorList>
            <person name="Rettenmaier R."/>
            <person name="Kowollik M.-L."/>
            <person name="Liebl W."/>
            <person name="Zverlov V."/>
        </authorList>
    </citation>
    <scope>NUCLEOTIDE SEQUENCE [LARGE SCALE GENOMIC DNA]</scope>
    <source>
        <strain evidence="3 4">MA18</strain>
    </source>
</reference>
<dbReference type="Gene3D" id="1.10.443.10">
    <property type="entry name" value="Intergrase catalytic core"/>
    <property type="match status" value="1"/>
</dbReference>
<dbReference type="GO" id="GO:0006310">
    <property type="term" value="P:DNA recombination"/>
    <property type="evidence" value="ECO:0007669"/>
    <property type="project" value="UniProtKB-KW"/>
</dbReference>
<dbReference type="Pfam" id="PF00589">
    <property type="entry name" value="Phage_integrase"/>
    <property type="match status" value="1"/>
</dbReference>